<sequence length="129" mass="13912">MAFVAGKCDPGSDPGPTSRGLLPCRLGWRGLPWPGQFWGVTVSWRGCVLGLHPRKCAMSSSVSLGRTTGLASIPGEVSLGHWAGAASDRAFPWKAATFPFQIRALFVGGALRLCKCLVPQHRTWLCIHR</sequence>
<dbReference type="EMBL" id="JABVXQ010000005">
    <property type="protein sequence ID" value="KAF6109462.1"/>
    <property type="molecule type" value="Genomic_DNA"/>
</dbReference>
<name>A0A834ECM2_9CHIR</name>
<dbReference type="AlphaFoldDB" id="A0A834ECM2"/>
<protein>
    <submittedName>
        <fullName evidence="1">Uncharacterized protein</fullName>
    </submittedName>
</protein>
<organism evidence="1 2">
    <name type="scientific">Phyllostomus discolor</name>
    <name type="common">pale spear-nosed bat</name>
    <dbReference type="NCBI Taxonomy" id="89673"/>
    <lineage>
        <taxon>Eukaryota</taxon>
        <taxon>Metazoa</taxon>
        <taxon>Chordata</taxon>
        <taxon>Craniata</taxon>
        <taxon>Vertebrata</taxon>
        <taxon>Euteleostomi</taxon>
        <taxon>Mammalia</taxon>
        <taxon>Eutheria</taxon>
        <taxon>Laurasiatheria</taxon>
        <taxon>Chiroptera</taxon>
        <taxon>Yangochiroptera</taxon>
        <taxon>Phyllostomidae</taxon>
        <taxon>Phyllostominae</taxon>
        <taxon>Phyllostomus</taxon>
    </lineage>
</organism>
<accession>A0A834ECM2</accession>
<dbReference type="Proteomes" id="UP000664940">
    <property type="component" value="Unassembled WGS sequence"/>
</dbReference>
<comment type="caution">
    <text evidence="1">The sequence shown here is derived from an EMBL/GenBank/DDBJ whole genome shotgun (WGS) entry which is preliminary data.</text>
</comment>
<gene>
    <name evidence="1" type="ORF">HJG60_010737</name>
</gene>
<evidence type="ECO:0000313" key="1">
    <source>
        <dbReference type="EMBL" id="KAF6109462.1"/>
    </source>
</evidence>
<proteinExistence type="predicted"/>
<reference evidence="1 2" key="1">
    <citation type="journal article" date="2020" name="Nature">
        <title>Six reference-quality genomes reveal evolution of bat adaptations.</title>
        <authorList>
            <person name="Jebb D."/>
            <person name="Huang Z."/>
            <person name="Pippel M."/>
            <person name="Hughes G.M."/>
            <person name="Lavrichenko K."/>
            <person name="Devanna P."/>
            <person name="Winkler S."/>
            <person name="Jermiin L.S."/>
            <person name="Skirmuntt E.C."/>
            <person name="Katzourakis A."/>
            <person name="Burkitt-Gray L."/>
            <person name="Ray D.A."/>
            <person name="Sullivan K.A.M."/>
            <person name="Roscito J.G."/>
            <person name="Kirilenko B.M."/>
            <person name="Davalos L.M."/>
            <person name="Corthals A.P."/>
            <person name="Power M.L."/>
            <person name="Jones G."/>
            <person name="Ransome R.D."/>
            <person name="Dechmann D.K.N."/>
            <person name="Locatelli A.G."/>
            <person name="Puechmaille S.J."/>
            <person name="Fedrigo O."/>
            <person name="Jarvis E.D."/>
            <person name="Hiller M."/>
            <person name="Vernes S.C."/>
            <person name="Myers E.W."/>
            <person name="Teeling E.C."/>
        </authorList>
    </citation>
    <scope>NUCLEOTIDE SEQUENCE [LARGE SCALE GENOMIC DNA]</scope>
    <source>
        <strain evidence="1">Bat1K_MPI-CBG_1</strain>
    </source>
</reference>
<evidence type="ECO:0000313" key="2">
    <source>
        <dbReference type="Proteomes" id="UP000664940"/>
    </source>
</evidence>